<keyword evidence="2" id="KW-1185">Reference proteome</keyword>
<name>A0ABV7HKX6_9GAMM</name>
<organism evidence="1 2">
    <name type="scientific">Litoribrevibacter euphylliae</name>
    <dbReference type="NCBI Taxonomy" id="1834034"/>
    <lineage>
        <taxon>Bacteria</taxon>
        <taxon>Pseudomonadati</taxon>
        <taxon>Pseudomonadota</taxon>
        <taxon>Gammaproteobacteria</taxon>
        <taxon>Oceanospirillales</taxon>
        <taxon>Oceanospirillaceae</taxon>
        <taxon>Litoribrevibacter</taxon>
    </lineage>
</organism>
<dbReference type="EMBL" id="JBHRSZ010000007">
    <property type="protein sequence ID" value="MFC3153100.1"/>
    <property type="molecule type" value="Genomic_DNA"/>
</dbReference>
<dbReference type="InterPro" id="IPR029044">
    <property type="entry name" value="Nucleotide-diphossugar_trans"/>
</dbReference>
<evidence type="ECO:0000313" key="2">
    <source>
        <dbReference type="Proteomes" id="UP001595476"/>
    </source>
</evidence>
<sequence length="283" mass="33128">MITKDNLLICIFSYNQDKELSMLLSSMKEFASGYDCIVYDDGSTNSNTISILKNSSELFKEQFLLPKEKKTSSRGRLHQNIQSAYEYALEKGYQYLFLVQDDMQFVRPLDRSILNEYSTYFDADEKIIQVDPRFLRRLGSIKINNELHAYSFEDDDDRGSYADVGILDIKKLNNLNWKFEASERKNKVKAHNIGLKRIFPFTPIFMHLPYPVIYRKGKKKNKFPYPFVKRGHISYKPLSKKEIKEMDGRDLSIVPYARDILTPKGLNLAFLHYKYANEGKIFS</sequence>
<protein>
    <recommendedName>
        <fullName evidence="3">Glycosyltransferase 2-like domain-containing protein</fullName>
    </recommendedName>
</protein>
<comment type="caution">
    <text evidence="1">The sequence shown here is derived from an EMBL/GenBank/DDBJ whole genome shotgun (WGS) entry which is preliminary data.</text>
</comment>
<dbReference type="SUPFAM" id="SSF53448">
    <property type="entry name" value="Nucleotide-diphospho-sugar transferases"/>
    <property type="match status" value="1"/>
</dbReference>
<evidence type="ECO:0000313" key="1">
    <source>
        <dbReference type="EMBL" id="MFC3153100.1"/>
    </source>
</evidence>
<dbReference type="RefSeq" id="WP_386723015.1">
    <property type="nucleotide sequence ID" value="NZ_JBHRSZ010000007.1"/>
</dbReference>
<evidence type="ECO:0008006" key="3">
    <source>
        <dbReference type="Google" id="ProtNLM"/>
    </source>
</evidence>
<dbReference type="Proteomes" id="UP001595476">
    <property type="component" value="Unassembled WGS sequence"/>
</dbReference>
<reference evidence="2" key="1">
    <citation type="journal article" date="2019" name="Int. J. Syst. Evol. Microbiol.">
        <title>The Global Catalogue of Microorganisms (GCM) 10K type strain sequencing project: providing services to taxonomists for standard genome sequencing and annotation.</title>
        <authorList>
            <consortium name="The Broad Institute Genomics Platform"/>
            <consortium name="The Broad Institute Genome Sequencing Center for Infectious Disease"/>
            <person name="Wu L."/>
            <person name="Ma J."/>
        </authorList>
    </citation>
    <scope>NUCLEOTIDE SEQUENCE [LARGE SCALE GENOMIC DNA]</scope>
    <source>
        <strain evidence="2">KCTC 52438</strain>
    </source>
</reference>
<gene>
    <name evidence="1" type="ORF">ACFOEK_18815</name>
</gene>
<accession>A0ABV7HKX6</accession>
<proteinExistence type="predicted"/>